<dbReference type="EMBL" id="DYYG01000001">
    <property type="protein sequence ID" value="HJE22033.1"/>
    <property type="molecule type" value="Genomic_DNA"/>
</dbReference>
<reference evidence="2" key="1">
    <citation type="journal article" date="2021" name="PeerJ">
        <title>Extensive microbial diversity within the chicken gut microbiome revealed by metagenomics and culture.</title>
        <authorList>
            <person name="Gilroy R."/>
            <person name="Ravi A."/>
            <person name="Getino M."/>
            <person name="Pursley I."/>
            <person name="Horton D.L."/>
            <person name="Alikhan N.F."/>
            <person name="Baker D."/>
            <person name="Gharbi K."/>
            <person name="Hall N."/>
            <person name="Watson M."/>
            <person name="Adriaenssens E.M."/>
            <person name="Foster-Nyarko E."/>
            <person name="Jarju S."/>
            <person name="Secka A."/>
            <person name="Antonio M."/>
            <person name="Oren A."/>
            <person name="Chaudhuri R.R."/>
            <person name="La Ragione R."/>
            <person name="Hildebrand F."/>
            <person name="Pallen M.J."/>
        </authorList>
    </citation>
    <scope>NUCLEOTIDE SEQUENCE</scope>
    <source>
        <strain evidence="2">316</strain>
    </source>
</reference>
<proteinExistence type="predicted"/>
<gene>
    <name evidence="2" type="ORF">K8W01_00020</name>
</gene>
<name>A0A921DYQ9_9HYPH</name>
<evidence type="ECO:0000313" key="2">
    <source>
        <dbReference type="EMBL" id="HJE22033.1"/>
    </source>
</evidence>
<reference evidence="2" key="2">
    <citation type="submission" date="2021-09" db="EMBL/GenBank/DDBJ databases">
        <authorList>
            <person name="Gilroy R."/>
        </authorList>
    </citation>
    <scope>NUCLEOTIDE SEQUENCE</scope>
    <source>
        <strain evidence="2">316</strain>
    </source>
</reference>
<protein>
    <submittedName>
        <fullName evidence="2">Uncharacterized protein</fullName>
    </submittedName>
</protein>
<dbReference type="AlphaFoldDB" id="A0A921DYQ9"/>
<comment type="caution">
    <text evidence="2">The sequence shown here is derived from an EMBL/GenBank/DDBJ whole genome shotgun (WGS) entry which is preliminary data.</text>
</comment>
<dbReference type="Proteomes" id="UP000742631">
    <property type="component" value="Unassembled WGS sequence"/>
</dbReference>
<accession>A0A921DYQ9</accession>
<feature type="region of interest" description="Disordered" evidence="1">
    <location>
        <begin position="33"/>
        <end position="74"/>
    </location>
</feature>
<sequence>MMKRTTIVIALGLCGFGLGSVLAWMLEREAAPAADRPSALRHITQLPPPPVPEKTGEKSEQGRAGATEGPRSGH</sequence>
<evidence type="ECO:0000313" key="3">
    <source>
        <dbReference type="Proteomes" id="UP000742631"/>
    </source>
</evidence>
<evidence type="ECO:0000256" key="1">
    <source>
        <dbReference type="SAM" id="MobiDB-lite"/>
    </source>
</evidence>
<organism evidence="2 3">
    <name type="scientific">Methylorubrum populi</name>
    <dbReference type="NCBI Taxonomy" id="223967"/>
    <lineage>
        <taxon>Bacteria</taxon>
        <taxon>Pseudomonadati</taxon>
        <taxon>Pseudomonadota</taxon>
        <taxon>Alphaproteobacteria</taxon>
        <taxon>Hyphomicrobiales</taxon>
        <taxon>Methylobacteriaceae</taxon>
        <taxon>Methylorubrum</taxon>
    </lineage>
</organism>